<feature type="transmembrane region" description="Helical" evidence="7">
    <location>
        <begin position="190"/>
        <end position="209"/>
    </location>
</feature>
<dbReference type="SMART" id="SM00304">
    <property type="entry name" value="HAMP"/>
    <property type="match status" value="1"/>
</dbReference>
<keyword evidence="11" id="KW-1185">Reference proteome</keyword>
<feature type="transmembrane region" description="Helical" evidence="7">
    <location>
        <begin position="288"/>
        <end position="308"/>
    </location>
</feature>
<dbReference type="InterPro" id="IPR004358">
    <property type="entry name" value="Sig_transdc_His_kin-like_C"/>
</dbReference>
<name>A0A927AVA6_9BACT</name>
<dbReference type="PANTHER" id="PTHR43065:SF42">
    <property type="entry name" value="TWO-COMPONENT SENSOR PPRA"/>
    <property type="match status" value="1"/>
</dbReference>
<organism evidence="10 11">
    <name type="scientific">Spirosoma profusum</name>
    <dbReference type="NCBI Taxonomy" id="2771354"/>
    <lineage>
        <taxon>Bacteria</taxon>
        <taxon>Pseudomonadati</taxon>
        <taxon>Bacteroidota</taxon>
        <taxon>Cytophagia</taxon>
        <taxon>Cytophagales</taxon>
        <taxon>Cytophagaceae</taxon>
        <taxon>Spirosoma</taxon>
    </lineage>
</organism>
<protein>
    <recommendedName>
        <fullName evidence="3">histidine kinase</fullName>
        <ecNumber evidence="3">2.7.13.3</ecNumber>
    </recommendedName>
</protein>
<dbReference type="Gene3D" id="1.10.287.130">
    <property type="match status" value="1"/>
</dbReference>
<evidence type="ECO:0000256" key="5">
    <source>
        <dbReference type="ARBA" id="ARBA00022679"/>
    </source>
</evidence>
<comment type="catalytic activity">
    <reaction evidence="1">
        <text>ATP + protein L-histidine = ADP + protein N-phospho-L-histidine.</text>
        <dbReference type="EC" id="2.7.13.3"/>
    </reaction>
</comment>
<evidence type="ECO:0000256" key="6">
    <source>
        <dbReference type="ARBA" id="ARBA00022777"/>
    </source>
</evidence>
<dbReference type="RefSeq" id="WP_190892180.1">
    <property type="nucleotide sequence ID" value="NZ_JACWZY010000044.1"/>
</dbReference>
<dbReference type="InterPro" id="IPR003661">
    <property type="entry name" value="HisK_dim/P_dom"/>
</dbReference>
<dbReference type="InterPro" id="IPR036097">
    <property type="entry name" value="HisK_dim/P_sf"/>
</dbReference>
<dbReference type="InterPro" id="IPR003660">
    <property type="entry name" value="HAMP_dom"/>
</dbReference>
<dbReference type="PANTHER" id="PTHR43065">
    <property type="entry name" value="SENSOR HISTIDINE KINASE"/>
    <property type="match status" value="1"/>
</dbReference>
<dbReference type="SMART" id="SM00388">
    <property type="entry name" value="HisKA"/>
    <property type="match status" value="1"/>
</dbReference>
<evidence type="ECO:0000313" key="10">
    <source>
        <dbReference type="EMBL" id="MBD2705078.1"/>
    </source>
</evidence>
<evidence type="ECO:0000256" key="2">
    <source>
        <dbReference type="ARBA" id="ARBA00004370"/>
    </source>
</evidence>
<dbReference type="EC" id="2.7.13.3" evidence="3"/>
<feature type="transmembrane region" description="Helical" evidence="7">
    <location>
        <begin position="71"/>
        <end position="95"/>
    </location>
</feature>
<feature type="transmembrane region" description="Helical" evidence="7">
    <location>
        <begin position="107"/>
        <end position="127"/>
    </location>
</feature>
<feature type="transmembrane region" description="Helical" evidence="7">
    <location>
        <begin position="215"/>
        <end position="234"/>
    </location>
</feature>
<dbReference type="InterPro" id="IPR005467">
    <property type="entry name" value="His_kinase_dom"/>
</dbReference>
<dbReference type="Pfam" id="PF02518">
    <property type="entry name" value="HATPase_c"/>
    <property type="match status" value="1"/>
</dbReference>
<reference evidence="10" key="1">
    <citation type="submission" date="2020-09" db="EMBL/GenBank/DDBJ databases">
        <authorList>
            <person name="Kim M.K."/>
        </authorList>
    </citation>
    <scope>NUCLEOTIDE SEQUENCE</scope>
    <source>
        <strain evidence="10">BT702</strain>
    </source>
</reference>
<gene>
    <name evidence="10" type="ORF">IC229_30915</name>
</gene>
<dbReference type="Pfam" id="PF00672">
    <property type="entry name" value="HAMP"/>
    <property type="match status" value="1"/>
</dbReference>
<proteinExistence type="predicted"/>
<dbReference type="Gene3D" id="3.30.565.10">
    <property type="entry name" value="Histidine kinase-like ATPase, C-terminal domain"/>
    <property type="match status" value="1"/>
</dbReference>
<dbReference type="CDD" id="cd00082">
    <property type="entry name" value="HisKA"/>
    <property type="match status" value="1"/>
</dbReference>
<evidence type="ECO:0000256" key="1">
    <source>
        <dbReference type="ARBA" id="ARBA00000085"/>
    </source>
</evidence>
<comment type="caution">
    <text evidence="10">The sequence shown here is derived from an EMBL/GenBank/DDBJ whole genome shotgun (WGS) entry which is preliminary data.</text>
</comment>
<dbReference type="SUPFAM" id="SSF158472">
    <property type="entry name" value="HAMP domain-like"/>
    <property type="match status" value="1"/>
</dbReference>
<dbReference type="AlphaFoldDB" id="A0A927AVA6"/>
<keyword evidence="7" id="KW-0472">Membrane</keyword>
<feature type="transmembrane region" description="Helical" evidence="7">
    <location>
        <begin position="12"/>
        <end position="35"/>
    </location>
</feature>
<evidence type="ECO:0000313" key="11">
    <source>
        <dbReference type="Proteomes" id="UP000598820"/>
    </source>
</evidence>
<dbReference type="GO" id="GO:0000155">
    <property type="term" value="F:phosphorelay sensor kinase activity"/>
    <property type="evidence" value="ECO:0007669"/>
    <property type="project" value="InterPro"/>
</dbReference>
<dbReference type="SUPFAM" id="SSF55874">
    <property type="entry name" value="ATPase domain of HSP90 chaperone/DNA topoisomerase II/histidine kinase"/>
    <property type="match status" value="1"/>
</dbReference>
<dbReference type="Proteomes" id="UP000598820">
    <property type="component" value="Unassembled WGS sequence"/>
</dbReference>
<feature type="transmembrane region" description="Helical" evidence="7">
    <location>
        <begin position="47"/>
        <end position="65"/>
    </location>
</feature>
<dbReference type="PROSITE" id="PS50109">
    <property type="entry name" value="HIS_KIN"/>
    <property type="match status" value="1"/>
</dbReference>
<dbReference type="PRINTS" id="PR00344">
    <property type="entry name" value="BCTRLSENSOR"/>
</dbReference>
<feature type="transmembrane region" description="Helical" evidence="7">
    <location>
        <begin position="246"/>
        <end position="268"/>
    </location>
</feature>
<evidence type="ECO:0000256" key="4">
    <source>
        <dbReference type="ARBA" id="ARBA00022553"/>
    </source>
</evidence>
<dbReference type="InterPro" id="IPR036890">
    <property type="entry name" value="HATPase_C_sf"/>
</dbReference>
<keyword evidence="6" id="KW-0418">Kinase</keyword>
<dbReference type="SUPFAM" id="SSF47384">
    <property type="entry name" value="Homodimeric domain of signal transducing histidine kinase"/>
    <property type="match status" value="1"/>
</dbReference>
<sequence length="645" mass="71841">MTPSLFDSEFYRLHPVTIAAMAEFTLSFLILVYFLSLRGKTRDTWLMVGYVGLALMIYLIDIGVTTSRPPLYAYFRASHAILFAIWTLFWTWCAYTYQDYPLRREAISVILIVGCVLAGLIAIRVASGLSIRNYFSFASLYYMSMGLQAWTIVVLVRRSVNASKRWDNSSGRKGNHLRTPVGQPAQSQRAFALLIAFWVGFMVCSFLISDEGSAFTYHISQLVLLLGVLVVHVTHASEITTFQVKLVALPLTTILILLGILPFLLYGTTSPESDWGVTNVEVQPKLRVFMWLIPGSALFTLVAFILFYRVGLLKPLALLVEGVQRIEEGDLQARVPVQSRDEIGFLAQSLNKMALSLQAAQEELERRVAERTTELQHSLENLRATQTQLIQREKMASLGELTAGIAHEIQNPLNFVNNFSEVSAELLSELKDELERGDLTEARAISDDLTQNLQKISQHGGRASAIVKGMLEHSRTATGERQPTNLNALADEYLRLAYQGFRAKDKLFNCELVTHFDLTLPTADVVPQEIGRVLLNLFNNAFYAVLQNQKTVRANYQPTPTVSLSTQRSESGIEIRIKDNGTGIPESIKAKIFQPFFTTKPTGEGTGLGLSLSYDIVTKGHNGSLLVESQTGQGTQFVLQLPAKS</sequence>
<evidence type="ECO:0000259" key="9">
    <source>
        <dbReference type="PROSITE" id="PS50885"/>
    </source>
</evidence>
<keyword evidence="4" id="KW-0597">Phosphoprotein</keyword>
<dbReference type="CDD" id="cd06225">
    <property type="entry name" value="HAMP"/>
    <property type="match status" value="1"/>
</dbReference>
<dbReference type="Gene3D" id="6.10.340.10">
    <property type="match status" value="1"/>
</dbReference>
<dbReference type="InterPro" id="IPR003594">
    <property type="entry name" value="HATPase_dom"/>
</dbReference>
<feature type="domain" description="Histidine kinase" evidence="8">
    <location>
        <begin position="404"/>
        <end position="645"/>
    </location>
</feature>
<comment type="subcellular location">
    <subcellularLocation>
        <location evidence="2">Membrane</location>
    </subcellularLocation>
</comment>
<feature type="domain" description="HAMP" evidence="9">
    <location>
        <begin position="310"/>
        <end position="362"/>
    </location>
</feature>
<keyword evidence="7" id="KW-0812">Transmembrane</keyword>
<dbReference type="SMART" id="SM00387">
    <property type="entry name" value="HATPase_c"/>
    <property type="match status" value="1"/>
</dbReference>
<evidence type="ECO:0000259" key="8">
    <source>
        <dbReference type="PROSITE" id="PS50109"/>
    </source>
</evidence>
<dbReference type="PROSITE" id="PS50885">
    <property type="entry name" value="HAMP"/>
    <property type="match status" value="1"/>
</dbReference>
<accession>A0A927AVA6</accession>
<evidence type="ECO:0000256" key="3">
    <source>
        <dbReference type="ARBA" id="ARBA00012438"/>
    </source>
</evidence>
<feature type="transmembrane region" description="Helical" evidence="7">
    <location>
        <begin position="139"/>
        <end position="156"/>
    </location>
</feature>
<evidence type="ECO:0000256" key="7">
    <source>
        <dbReference type="SAM" id="Phobius"/>
    </source>
</evidence>
<keyword evidence="7" id="KW-1133">Transmembrane helix</keyword>
<dbReference type="GO" id="GO:0016020">
    <property type="term" value="C:membrane"/>
    <property type="evidence" value="ECO:0007669"/>
    <property type="project" value="UniProtKB-SubCell"/>
</dbReference>
<keyword evidence="5" id="KW-0808">Transferase</keyword>
<dbReference type="EMBL" id="JACWZY010000044">
    <property type="protein sequence ID" value="MBD2705078.1"/>
    <property type="molecule type" value="Genomic_DNA"/>
</dbReference>